<evidence type="ECO:0000313" key="1">
    <source>
        <dbReference type="EMBL" id="KNZ47615.1"/>
    </source>
</evidence>
<dbReference type="OrthoDB" id="3039677at2759"/>
<feature type="non-terminal residue" evidence="1">
    <location>
        <position position="1"/>
    </location>
</feature>
<sequence length="321" mass="35927">IDVFHTGLARGELLLLYAELQLSRLCDLGHNKLHSGLVPSEKLFMMCDIHWQSLTWYPRFHPASPDQVNMAPTPSSLCLCVCNQCTHETLPTYGNNQLKELVFGRYQKKNSATHKQHLKELNESGRTALSSAITDGSEWANQQTSGIIINDLQPNNSKGSSGNVLSAAHTNCSESVNQNPSGIEIAAETRDNQVKIKHFYRLLNKGSIHNNKYYAFQLRYTNATLWVLKEITTLENSNNNPDIRFPITIETIISHLHLTPKIHTQTCCPQCFSLYRTDNTPSQCSFRATPKSLFCESLLLVSTHQKGDKTNAKPGKCNGQG</sequence>
<accession>A0A0L6UIH1</accession>
<organism evidence="1 2">
    <name type="scientific">Puccinia sorghi</name>
    <dbReference type="NCBI Taxonomy" id="27349"/>
    <lineage>
        <taxon>Eukaryota</taxon>
        <taxon>Fungi</taxon>
        <taxon>Dikarya</taxon>
        <taxon>Basidiomycota</taxon>
        <taxon>Pucciniomycotina</taxon>
        <taxon>Pucciniomycetes</taxon>
        <taxon>Pucciniales</taxon>
        <taxon>Pucciniaceae</taxon>
        <taxon>Puccinia</taxon>
    </lineage>
</organism>
<keyword evidence="2" id="KW-1185">Reference proteome</keyword>
<reference evidence="1 2" key="1">
    <citation type="submission" date="2015-08" db="EMBL/GenBank/DDBJ databases">
        <title>Next Generation Sequencing and Analysis of the Genome of Puccinia sorghi L Schw, the Causal Agent of Maize Common Rust.</title>
        <authorList>
            <person name="Rochi L."/>
            <person name="Burguener G."/>
            <person name="Darino M."/>
            <person name="Turjanski A."/>
            <person name="Kreff E."/>
            <person name="Dieguez M.J."/>
            <person name="Sacco F."/>
        </authorList>
    </citation>
    <scope>NUCLEOTIDE SEQUENCE [LARGE SCALE GENOMIC DNA]</scope>
    <source>
        <strain evidence="1 2">RO10H11247</strain>
    </source>
</reference>
<evidence type="ECO:0000313" key="2">
    <source>
        <dbReference type="Proteomes" id="UP000037035"/>
    </source>
</evidence>
<dbReference type="AlphaFoldDB" id="A0A0L6UIH1"/>
<gene>
    <name evidence="1" type="ORF">VP01_6283g1</name>
</gene>
<dbReference type="EMBL" id="LAVV01011589">
    <property type="protein sequence ID" value="KNZ47615.1"/>
    <property type="molecule type" value="Genomic_DNA"/>
</dbReference>
<proteinExistence type="predicted"/>
<name>A0A0L6UIH1_9BASI</name>
<comment type="caution">
    <text evidence="1">The sequence shown here is derived from an EMBL/GenBank/DDBJ whole genome shotgun (WGS) entry which is preliminary data.</text>
</comment>
<dbReference type="Proteomes" id="UP000037035">
    <property type="component" value="Unassembled WGS sequence"/>
</dbReference>
<protein>
    <submittedName>
        <fullName evidence="1">Uncharacterized protein</fullName>
    </submittedName>
</protein>
<dbReference type="VEuPathDB" id="FungiDB:VP01_6283g1"/>